<organism evidence="1 2">
    <name type="scientific">Flavobacterium sufflavum</name>
    <dbReference type="NCBI Taxonomy" id="1921138"/>
    <lineage>
        <taxon>Bacteria</taxon>
        <taxon>Pseudomonadati</taxon>
        <taxon>Bacteroidota</taxon>
        <taxon>Flavobacteriia</taxon>
        <taxon>Flavobacteriales</taxon>
        <taxon>Flavobacteriaceae</taxon>
        <taxon>Flavobacterium</taxon>
    </lineage>
</organism>
<dbReference type="Gene3D" id="2.60.120.10">
    <property type="entry name" value="Jelly Rolls"/>
    <property type="match status" value="1"/>
</dbReference>
<evidence type="ECO:0000313" key="2">
    <source>
        <dbReference type="Proteomes" id="UP000285211"/>
    </source>
</evidence>
<evidence type="ECO:0000313" key="1">
    <source>
        <dbReference type="EMBL" id="RVT78648.1"/>
    </source>
</evidence>
<name>A0A3S2V6Q9_9FLAO</name>
<dbReference type="InterPro" id="IPR018490">
    <property type="entry name" value="cNMP-bd_dom_sf"/>
</dbReference>
<sequence length="196" mass="23322">MNASSYFSILANKLPPIENQELFAELEQKCDVIILNKNEPLIKFQTKDRQIYFVVEGSFIRNIITSRGEEKTIMFHTESFHEFFKSYDTVYFHQKTNYEIKANEKSIVLAFDFDFLFAFVQKDIQLLQYYIHKTEELFVTLDLFRNFQLGLTSEEYLSWLYETHPFLFKRFPAQNIASFMGITPVWLSKLKAKLIS</sequence>
<proteinExistence type="predicted"/>
<gene>
    <name evidence="1" type="ORF">EOD40_05285</name>
</gene>
<dbReference type="SUPFAM" id="SSF51206">
    <property type="entry name" value="cAMP-binding domain-like"/>
    <property type="match status" value="1"/>
</dbReference>
<dbReference type="AlphaFoldDB" id="A0A3S2V6Q9"/>
<dbReference type="RefSeq" id="WP_128193849.1">
    <property type="nucleotide sequence ID" value="NZ_SACJ01000002.1"/>
</dbReference>
<accession>A0A3S2V6Q9</accession>
<reference evidence="1 2" key="1">
    <citation type="submission" date="2019-01" db="EMBL/GenBank/DDBJ databases">
        <authorList>
            <person name="Chen W.-M."/>
        </authorList>
    </citation>
    <scope>NUCLEOTIDE SEQUENCE [LARGE SCALE GENOMIC DNA]</scope>
    <source>
        <strain evidence="1 2">BBQ-12</strain>
    </source>
</reference>
<dbReference type="EMBL" id="SACJ01000002">
    <property type="protein sequence ID" value="RVT78648.1"/>
    <property type="molecule type" value="Genomic_DNA"/>
</dbReference>
<evidence type="ECO:0008006" key="3">
    <source>
        <dbReference type="Google" id="ProtNLM"/>
    </source>
</evidence>
<comment type="caution">
    <text evidence="1">The sequence shown here is derived from an EMBL/GenBank/DDBJ whole genome shotgun (WGS) entry which is preliminary data.</text>
</comment>
<dbReference type="InterPro" id="IPR014710">
    <property type="entry name" value="RmlC-like_jellyroll"/>
</dbReference>
<keyword evidence="2" id="KW-1185">Reference proteome</keyword>
<dbReference type="Proteomes" id="UP000285211">
    <property type="component" value="Unassembled WGS sequence"/>
</dbReference>
<protein>
    <recommendedName>
        <fullName evidence="3">Crp/Fnr family transcriptional regulator</fullName>
    </recommendedName>
</protein>
<dbReference type="OrthoDB" id="944427at2"/>